<keyword evidence="16" id="KW-0175">Coiled coil</keyword>
<evidence type="ECO:0000256" key="2">
    <source>
        <dbReference type="ARBA" id="ARBA00004123"/>
    </source>
</evidence>
<dbReference type="PANTHER" id="PTHR10625">
    <property type="entry name" value="HISTONE DEACETYLASE HDAC1-RELATED"/>
    <property type="match status" value="1"/>
</dbReference>
<keyword evidence="15" id="KW-0333">Golgi apparatus</keyword>
<reference evidence="27" key="2">
    <citation type="journal article" date="2024" name="Plant">
        <title>Genomic evolution and insights into agronomic trait innovations of Sesamum species.</title>
        <authorList>
            <person name="Miao H."/>
            <person name="Wang L."/>
            <person name="Qu L."/>
            <person name="Liu H."/>
            <person name="Sun Y."/>
            <person name="Le M."/>
            <person name="Wang Q."/>
            <person name="Wei S."/>
            <person name="Zheng Y."/>
            <person name="Lin W."/>
            <person name="Duan Y."/>
            <person name="Cao H."/>
            <person name="Xiong S."/>
            <person name="Wang X."/>
            <person name="Wei L."/>
            <person name="Li C."/>
            <person name="Ma Q."/>
            <person name="Ju M."/>
            <person name="Zhao R."/>
            <person name="Li G."/>
            <person name="Mu C."/>
            <person name="Tian Q."/>
            <person name="Mei H."/>
            <person name="Zhang T."/>
            <person name="Gao T."/>
            <person name="Zhang H."/>
        </authorList>
    </citation>
    <scope>NUCLEOTIDE SEQUENCE</scope>
    <source>
        <strain evidence="27">KEN1</strain>
    </source>
</reference>
<keyword evidence="6" id="KW-0813">Transport</keyword>
<keyword evidence="7" id="KW-0678">Repressor</keyword>
<keyword evidence="11" id="KW-0156">Chromatin regulator</keyword>
<dbReference type="EC" id="3.5.1.98" evidence="5"/>
<evidence type="ECO:0000259" key="26">
    <source>
        <dbReference type="PROSITE" id="PS50192"/>
    </source>
</evidence>
<keyword evidence="14" id="KW-0805">Transcription regulation</keyword>
<comment type="similarity">
    <text evidence="20">Belongs to the BET1 family.</text>
</comment>
<dbReference type="PRINTS" id="PR01271">
    <property type="entry name" value="HISDACETLASE"/>
</dbReference>
<keyword evidence="18" id="KW-0804">Transcription</keyword>
<evidence type="ECO:0000256" key="4">
    <source>
        <dbReference type="ARBA" id="ARBA00004409"/>
    </source>
</evidence>
<evidence type="ECO:0000256" key="5">
    <source>
        <dbReference type="ARBA" id="ARBA00012111"/>
    </source>
</evidence>
<evidence type="ECO:0000256" key="6">
    <source>
        <dbReference type="ARBA" id="ARBA00022448"/>
    </source>
</evidence>
<comment type="subcellular location">
    <subcellularLocation>
        <location evidence="3">Endoplasmic reticulum membrane</location>
        <topology evidence="3">Single-pass type IV membrane protein</topology>
    </subcellularLocation>
    <subcellularLocation>
        <location evidence="4">Golgi apparatus membrane</location>
        <topology evidence="4">Single-pass type IV membrane protein</topology>
    </subcellularLocation>
    <subcellularLocation>
        <location evidence="2">Nucleus</location>
    </subcellularLocation>
</comment>
<evidence type="ECO:0000256" key="23">
    <source>
        <dbReference type="ARBA" id="ARBA00061569"/>
    </source>
</evidence>
<evidence type="ECO:0000256" key="12">
    <source>
        <dbReference type="ARBA" id="ARBA00022927"/>
    </source>
</evidence>
<dbReference type="Pfam" id="PF00850">
    <property type="entry name" value="Hist_deacetyl"/>
    <property type="match status" value="1"/>
</dbReference>
<dbReference type="CDD" id="cd09991">
    <property type="entry name" value="HDAC_classI"/>
    <property type="match status" value="1"/>
</dbReference>
<evidence type="ECO:0000256" key="24">
    <source>
        <dbReference type="SAM" id="MobiDB-lite"/>
    </source>
</evidence>
<keyword evidence="19" id="KW-0539">Nucleus</keyword>
<gene>
    <name evidence="27" type="ORF">Slati_3545900</name>
</gene>
<evidence type="ECO:0000313" key="27">
    <source>
        <dbReference type="EMBL" id="KAL0417140.1"/>
    </source>
</evidence>
<evidence type="ECO:0000256" key="15">
    <source>
        <dbReference type="ARBA" id="ARBA00023034"/>
    </source>
</evidence>
<evidence type="ECO:0000256" key="19">
    <source>
        <dbReference type="ARBA" id="ARBA00023242"/>
    </source>
</evidence>
<dbReference type="GO" id="GO:0141221">
    <property type="term" value="F:histone deacetylase activity, hydrolytic mechanism"/>
    <property type="evidence" value="ECO:0007669"/>
    <property type="project" value="UniProtKB-EC"/>
</dbReference>
<dbReference type="InterPro" id="IPR023801">
    <property type="entry name" value="His_deacetylse_dom"/>
</dbReference>
<accession>A0AAW2UJP1</accession>
<comment type="caution">
    <text evidence="27">The sequence shown here is derived from an EMBL/GenBank/DDBJ whole genome shotgun (WGS) entry which is preliminary data.</text>
</comment>
<dbReference type="GO" id="GO:0000139">
    <property type="term" value="C:Golgi membrane"/>
    <property type="evidence" value="ECO:0007669"/>
    <property type="project" value="UniProtKB-SubCell"/>
</dbReference>
<dbReference type="GO" id="GO:0015031">
    <property type="term" value="P:protein transport"/>
    <property type="evidence" value="ECO:0007669"/>
    <property type="project" value="UniProtKB-KW"/>
</dbReference>
<dbReference type="PANTHER" id="PTHR10625:SF10">
    <property type="entry name" value="HISTONE DEACETYLASE HDAC1"/>
    <property type="match status" value="1"/>
</dbReference>
<feature type="transmembrane region" description="Helical" evidence="25">
    <location>
        <begin position="385"/>
        <end position="405"/>
    </location>
</feature>
<dbReference type="InterPro" id="IPR000286">
    <property type="entry name" value="HDACs"/>
</dbReference>
<feature type="domain" description="T-SNARE coiled-coil homology" evidence="26">
    <location>
        <begin position="627"/>
        <end position="689"/>
    </location>
</feature>
<evidence type="ECO:0000256" key="3">
    <source>
        <dbReference type="ARBA" id="ARBA00004163"/>
    </source>
</evidence>
<dbReference type="FunFam" id="1.20.5.110:FF:000056">
    <property type="entry name" value="Bet1-like protein At4g14600"/>
    <property type="match status" value="1"/>
</dbReference>
<sequence length="721" mass="81110">MMSRLAGNELSWVCQISKDIVVLCAKRPCPWADRTLPVRVVWLEVHLLALGLLRPLHTACTLLSSYCRTRFLLEMSASQTRSQADGALTGRSKQDLDNPQSNEGSRLILVCSPLTGDNYLVCNRAVKFDLGAKKRLSFIDGKATGPANNSEELDEWIGLITCQILAKATCSEGIFMVLRVEKQLQMQVHLPEGGVVYQAQHRDWKGKTVTDKRSVICEKHSERMDSGGGASLPSSCPDARKRRVSYFYEPTIGDYYYGQGHPMKPHRIRMAHNLIVHYSLHRRMEINRPFPAGPGDIGRFHSPEYVEFLSSVSPDTLHDHTHARHLKRFNVGEDCPVFDGLFGFCQASAGGSIGAAVKLNRQDADIAINWAGGCIMRRKARLRGFVMLMILCWGFLSSLKFIGFLEHVTLSRVLYIDIDIHHGDGVEEAFYVTDRVMTVSFHKFGDFFPGTGHIKDIGVGAGKHYALNVPLHDGLNDDNFRSLFRPIIQKVMEVYQPDAVVLQCGADSLAGDRLGCFNLSVKGHADCLRFLRSFNVPLMVLGGGGYTMRNVARCWCYETAVAVGVEPDNRLPYNEYFEYFGPDYTLHVEPNHMENLNTDRHLEKIREGLSTRSSSAAYAGYSDEVQVRIDPDFDDEVTGLRKQVRRLRDVAQDIETEAKSQNDFLNQLQMTLIKAQAGVTNNMRRLNKSIIREGSSHVMHVVLFAPLLFFVVYYMSKFIGR</sequence>
<dbReference type="FunFam" id="3.40.800.20:FF:000001">
    <property type="entry name" value="Histone deacetylase"/>
    <property type="match status" value="1"/>
</dbReference>
<evidence type="ECO:0000256" key="10">
    <source>
        <dbReference type="ARBA" id="ARBA00022824"/>
    </source>
</evidence>
<reference evidence="27" key="1">
    <citation type="submission" date="2020-06" db="EMBL/GenBank/DDBJ databases">
        <authorList>
            <person name="Li T."/>
            <person name="Hu X."/>
            <person name="Zhang T."/>
            <person name="Song X."/>
            <person name="Zhang H."/>
            <person name="Dai N."/>
            <person name="Sheng W."/>
            <person name="Hou X."/>
            <person name="Wei L."/>
        </authorList>
    </citation>
    <scope>NUCLEOTIDE SEQUENCE</scope>
    <source>
        <strain evidence="27">KEN1</strain>
        <tissue evidence="27">Leaf</tissue>
    </source>
</reference>
<evidence type="ECO:0000256" key="14">
    <source>
        <dbReference type="ARBA" id="ARBA00023015"/>
    </source>
</evidence>
<evidence type="ECO:0000256" key="17">
    <source>
        <dbReference type="ARBA" id="ARBA00023136"/>
    </source>
</evidence>
<dbReference type="GO" id="GO:0000118">
    <property type="term" value="C:histone deacetylase complex"/>
    <property type="evidence" value="ECO:0007669"/>
    <property type="project" value="UniProtKB-ARBA"/>
</dbReference>
<dbReference type="PRINTS" id="PR01270">
    <property type="entry name" value="HDASUPER"/>
</dbReference>
<keyword evidence="12" id="KW-0653">Protein transport</keyword>
<evidence type="ECO:0000256" key="8">
    <source>
        <dbReference type="ARBA" id="ARBA00022692"/>
    </source>
</evidence>
<dbReference type="CDD" id="cd15841">
    <property type="entry name" value="SNARE_Qc"/>
    <property type="match status" value="1"/>
</dbReference>
<organism evidence="27">
    <name type="scientific">Sesamum latifolium</name>
    <dbReference type="NCBI Taxonomy" id="2727402"/>
    <lineage>
        <taxon>Eukaryota</taxon>
        <taxon>Viridiplantae</taxon>
        <taxon>Streptophyta</taxon>
        <taxon>Embryophyta</taxon>
        <taxon>Tracheophyta</taxon>
        <taxon>Spermatophyta</taxon>
        <taxon>Magnoliopsida</taxon>
        <taxon>eudicotyledons</taxon>
        <taxon>Gunneridae</taxon>
        <taxon>Pentapetalae</taxon>
        <taxon>asterids</taxon>
        <taxon>lamiids</taxon>
        <taxon>Lamiales</taxon>
        <taxon>Pedaliaceae</taxon>
        <taxon>Sesamum</taxon>
    </lineage>
</organism>
<evidence type="ECO:0000256" key="11">
    <source>
        <dbReference type="ARBA" id="ARBA00022853"/>
    </source>
</evidence>
<dbReference type="InterPro" id="IPR003084">
    <property type="entry name" value="HDAC_I/II"/>
</dbReference>
<evidence type="ECO:0000256" key="25">
    <source>
        <dbReference type="SAM" id="Phobius"/>
    </source>
</evidence>
<dbReference type="SUPFAM" id="SSF52768">
    <property type="entry name" value="Arginase/deacetylase"/>
    <property type="match status" value="1"/>
</dbReference>
<dbReference type="SUPFAM" id="SSF58038">
    <property type="entry name" value="SNARE fusion complex"/>
    <property type="match status" value="1"/>
</dbReference>
<dbReference type="InterPro" id="IPR000727">
    <property type="entry name" value="T_SNARE_dom"/>
</dbReference>
<dbReference type="EMBL" id="JACGWN010000012">
    <property type="protein sequence ID" value="KAL0417140.1"/>
    <property type="molecule type" value="Genomic_DNA"/>
</dbReference>
<keyword evidence="13 25" id="KW-1133">Transmembrane helix</keyword>
<comment type="catalytic activity">
    <reaction evidence="21">
        <text>N(6)-acetyl-L-lysyl-[histone] + H2O = L-lysyl-[histone] + acetate</text>
        <dbReference type="Rhea" id="RHEA:58196"/>
        <dbReference type="Rhea" id="RHEA-COMP:9845"/>
        <dbReference type="Rhea" id="RHEA-COMP:11338"/>
        <dbReference type="ChEBI" id="CHEBI:15377"/>
        <dbReference type="ChEBI" id="CHEBI:29969"/>
        <dbReference type="ChEBI" id="CHEBI:30089"/>
        <dbReference type="ChEBI" id="CHEBI:61930"/>
        <dbReference type="EC" id="3.5.1.98"/>
    </reaction>
</comment>
<evidence type="ECO:0000256" key="1">
    <source>
        <dbReference type="ARBA" id="ARBA00001947"/>
    </source>
</evidence>
<comment type="cofactor">
    <cofactor evidence="1">
        <name>Zn(2+)</name>
        <dbReference type="ChEBI" id="CHEBI:29105"/>
    </cofactor>
</comment>
<feature type="transmembrane region" description="Helical" evidence="25">
    <location>
        <begin position="697"/>
        <end position="715"/>
    </location>
</feature>
<evidence type="ECO:0000256" key="20">
    <source>
        <dbReference type="ARBA" id="ARBA00037962"/>
    </source>
</evidence>
<comment type="function">
    <text evidence="22">Required for vesicular transport from the ER to the Golgi complex. Functions as a SNARE associated with ER-derived vesicles.</text>
</comment>
<dbReference type="Gene3D" id="1.20.5.110">
    <property type="match status" value="1"/>
</dbReference>
<proteinExistence type="inferred from homology"/>
<keyword evidence="9" id="KW-0378">Hydrolase</keyword>
<protein>
    <recommendedName>
        <fullName evidence="5">histone deacetylase</fullName>
        <ecNumber evidence="5">3.5.1.98</ecNumber>
    </recommendedName>
</protein>
<dbReference type="GO" id="GO:0040029">
    <property type="term" value="P:epigenetic regulation of gene expression"/>
    <property type="evidence" value="ECO:0007669"/>
    <property type="project" value="TreeGrafter"/>
</dbReference>
<dbReference type="PROSITE" id="PS50192">
    <property type="entry name" value="T_SNARE"/>
    <property type="match status" value="1"/>
</dbReference>
<feature type="region of interest" description="Disordered" evidence="24">
    <location>
        <begin position="83"/>
        <end position="102"/>
    </location>
</feature>
<name>A0AAW2UJP1_9LAMI</name>
<evidence type="ECO:0000256" key="22">
    <source>
        <dbReference type="ARBA" id="ARBA00060029"/>
    </source>
</evidence>
<evidence type="ECO:0000256" key="7">
    <source>
        <dbReference type="ARBA" id="ARBA00022491"/>
    </source>
</evidence>
<keyword evidence="17 25" id="KW-0472">Membrane</keyword>
<comment type="similarity">
    <text evidence="23">Belongs to the histone deacetylase family. HD Type 1 subfamily.</text>
</comment>
<dbReference type="InterPro" id="IPR023696">
    <property type="entry name" value="Ureohydrolase_dom_sf"/>
</dbReference>
<evidence type="ECO:0000256" key="21">
    <source>
        <dbReference type="ARBA" id="ARBA00048287"/>
    </source>
</evidence>
<keyword evidence="8 25" id="KW-0812">Transmembrane</keyword>
<dbReference type="Gene3D" id="3.40.800.20">
    <property type="entry name" value="Histone deacetylase domain"/>
    <property type="match status" value="1"/>
</dbReference>
<dbReference type="InterPro" id="IPR037138">
    <property type="entry name" value="His_deacetylse_dom_sf"/>
</dbReference>
<evidence type="ECO:0000256" key="18">
    <source>
        <dbReference type="ARBA" id="ARBA00023163"/>
    </source>
</evidence>
<dbReference type="GO" id="GO:0005789">
    <property type="term" value="C:endoplasmic reticulum membrane"/>
    <property type="evidence" value="ECO:0007669"/>
    <property type="project" value="UniProtKB-SubCell"/>
</dbReference>
<evidence type="ECO:0000256" key="16">
    <source>
        <dbReference type="ARBA" id="ARBA00023054"/>
    </source>
</evidence>
<dbReference type="AlphaFoldDB" id="A0AAW2UJP1"/>
<keyword evidence="10" id="KW-0256">Endoplasmic reticulum</keyword>
<evidence type="ECO:0000256" key="9">
    <source>
        <dbReference type="ARBA" id="ARBA00022801"/>
    </source>
</evidence>
<evidence type="ECO:0000256" key="13">
    <source>
        <dbReference type="ARBA" id="ARBA00022989"/>
    </source>
</evidence>